<evidence type="ECO:0000256" key="4">
    <source>
        <dbReference type="ARBA" id="ARBA00022827"/>
    </source>
</evidence>
<gene>
    <name evidence="9" type="ORF">HNR02_005205</name>
</gene>
<keyword evidence="5" id="KW-0560">Oxidoreductase</keyword>
<accession>A0A853BA25</accession>
<dbReference type="EMBL" id="JACCFK010000002">
    <property type="protein sequence ID" value="NYI91830.1"/>
    <property type="molecule type" value="Genomic_DNA"/>
</dbReference>
<dbReference type="InterPro" id="IPR013786">
    <property type="entry name" value="AcylCoA_DH/ox_N"/>
</dbReference>
<dbReference type="SUPFAM" id="SSF56645">
    <property type="entry name" value="Acyl-CoA dehydrogenase NM domain-like"/>
    <property type="match status" value="1"/>
</dbReference>
<dbReference type="InterPro" id="IPR046373">
    <property type="entry name" value="Acyl-CoA_Oxase/DH_mid-dom_sf"/>
</dbReference>
<evidence type="ECO:0000259" key="8">
    <source>
        <dbReference type="Pfam" id="PF02771"/>
    </source>
</evidence>
<comment type="caution">
    <text evidence="9">The sequence shown here is derived from an EMBL/GenBank/DDBJ whole genome shotgun (WGS) entry which is preliminary data.</text>
</comment>
<dbReference type="InterPro" id="IPR009075">
    <property type="entry name" value="AcylCo_DH/oxidase_C"/>
</dbReference>
<feature type="domain" description="Acyl-CoA oxidase/dehydrogenase middle" evidence="7">
    <location>
        <begin position="133"/>
        <end position="223"/>
    </location>
</feature>
<dbReference type="InterPro" id="IPR009100">
    <property type="entry name" value="AcylCoA_DH/oxidase_NM_dom_sf"/>
</dbReference>
<name>A0A853BA25_9PSEU</name>
<dbReference type="Pfam" id="PF02771">
    <property type="entry name" value="Acyl-CoA_dh_N"/>
    <property type="match status" value="1"/>
</dbReference>
<proteinExistence type="inferred from homology"/>
<dbReference type="GO" id="GO:0050660">
    <property type="term" value="F:flavin adenine dinucleotide binding"/>
    <property type="evidence" value="ECO:0007669"/>
    <property type="project" value="InterPro"/>
</dbReference>
<comment type="similarity">
    <text evidence="2 5">Belongs to the acyl-CoA dehydrogenase family.</text>
</comment>
<evidence type="ECO:0000313" key="9">
    <source>
        <dbReference type="EMBL" id="NYI91830.1"/>
    </source>
</evidence>
<dbReference type="InterPro" id="IPR036250">
    <property type="entry name" value="AcylCo_DH-like_C"/>
</dbReference>
<dbReference type="Gene3D" id="1.10.540.10">
    <property type="entry name" value="Acyl-CoA dehydrogenase/oxidase, N-terminal domain"/>
    <property type="match status" value="1"/>
</dbReference>
<reference evidence="9 10" key="1">
    <citation type="submission" date="2020-07" db="EMBL/GenBank/DDBJ databases">
        <title>Sequencing the genomes of 1000 actinobacteria strains.</title>
        <authorList>
            <person name="Klenk H.-P."/>
        </authorList>
    </citation>
    <scope>NUCLEOTIDE SEQUENCE [LARGE SCALE GENOMIC DNA]</scope>
    <source>
        <strain evidence="9 10">DSM 104006</strain>
    </source>
</reference>
<organism evidence="9 10">
    <name type="scientific">Amycolatopsis endophytica</name>
    <dbReference type="NCBI Taxonomy" id="860233"/>
    <lineage>
        <taxon>Bacteria</taxon>
        <taxon>Bacillati</taxon>
        <taxon>Actinomycetota</taxon>
        <taxon>Actinomycetes</taxon>
        <taxon>Pseudonocardiales</taxon>
        <taxon>Pseudonocardiaceae</taxon>
        <taxon>Amycolatopsis</taxon>
    </lineage>
</organism>
<dbReference type="PANTHER" id="PTHR43884:SF12">
    <property type="entry name" value="ISOVALERYL-COA DEHYDROGENASE, MITOCHONDRIAL-RELATED"/>
    <property type="match status" value="1"/>
</dbReference>
<dbReference type="AlphaFoldDB" id="A0A853BA25"/>
<dbReference type="SUPFAM" id="SSF47203">
    <property type="entry name" value="Acyl-CoA dehydrogenase C-terminal domain-like"/>
    <property type="match status" value="1"/>
</dbReference>
<dbReference type="Pfam" id="PF02770">
    <property type="entry name" value="Acyl-CoA_dh_M"/>
    <property type="match status" value="1"/>
</dbReference>
<keyword evidence="3 5" id="KW-0285">Flavoprotein</keyword>
<evidence type="ECO:0000259" key="7">
    <source>
        <dbReference type="Pfam" id="PF02770"/>
    </source>
</evidence>
<evidence type="ECO:0000256" key="3">
    <source>
        <dbReference type="ARBA" id="ARBA00022630"/>
    </source>
</evidence>
<dbReference type="RefSeq" id="WP_179776156.1">
    <property type="nucleotide sequence ID" value="NZ_JACCFK010000002.1"/>
</dbReference>
<sequence>MTYKSPTRGVGVFTELDEAQQDFAQSVRAFARKHLADGALTRAHDPAFPWDVAELLAGQGLLGLALPETDGGQGGSLIDAIIAIQEVGAVCPKSADIVQAGNFGPLRTFAEYATADQKRRWLPGLLAGRALIALGMSEPEAGSAVTDLTTTAREDGDHYVLDGTKIWSTHSVDADLFLVYVRFGPGVGGIGSVLVERGTPGLSHGEPSEYMSGERWAQLYFDGCRIPKDNVLLGAGGFKKQISGFNVERLGNAARSLALGRLAFDTAREHILGRVQFGRPLAEFQGLQWKVAEVAVALDSAQMLLARAAQPAGGGLPTAYDTAVAKLAANEAGFRAANEAVQLMGAMGYSKESLVEYCLRRTRGWMIAGGSLEILKNRIAEEVLGRRFSQRSGR</sequence>
<keyword evidence="10" id="KW-1185">Reference proteome</keyword>
<feature type="domain" description="Acyl-CoA dehydrogenase/oxidase N-terminal" evidence="8">
    <location>
        <begin position="18"/>
        <end position="128"/>
    </location>
</feature>
<dbReference type="Proteomes" id="UP000549616">
    <property type="component" value="Unassembled WGS sequence"/>
</dbReference>
<evidence type="ECO:0000259" key="6">
    <source>
        <dbReference type="Pfam" id="PF00441"/>
    </source>
</evidence>
<dbReference type="GO" id="GO:0033539">
    <property type="term" value="P:fatty acid beta-oxidation using acyl-CoA dehydrogenase"/>
    <property type="evidence" value="ECO:0007669"/>
    <property type="project" value="TreeGrafter"/>
</dbReference>
<dbReference type="GO" id="GO:0046359">
    <property type="term" value="P:butyrate catabolic process"/>
    <property type="evidence" value="ECO:0007669"/>
    <property type="project" value="TreeGrafter"/>
</dbReference>
<dbReference type="Gene3D" id="2.40.110.10">
    <property type="entry name" value="Butyryl-CoA Dehydrogenase, subunit A, domain 2"/>
    <property type="match status" value="1"/>
</dbReference>
<feature type="domain" description="Acyl-CoA dehydrogenase/oxidase C-terminal" evidence="6">
    <location>
        <begin position="236"/>
        <end position="383"/>
    </location>
</feature>
<evidence type="ECO:0000313" key="10">
    <source>
        <dbReference type="Proteomes" id="UP000549616"/>
    </source>
</evidence>
<dbReference type="InterPro" id="IPR037069">
    <property type="entry name" value="AcylCoA_DH/ox_N_sf"/>
</dbReference>
<protein>
    <submittedName>
        <fullName evidence="9">Alkylation response protein AidB-like acyl-CoA dehydrogenase</fullName>
    </submittedName>
</protein>
<dbReference type="CDD" id="cd00567">
    <property type="entry name" value="ACAD"/>
    <property type="match status" value="1"/>
</dbReference>
<dbReference type="InterPro" id="IPR006091">
    <property type="entry name" value="Acyl-CoA_Oxase/DH_mid-dom"/>
</dbReference>
<evidence type="ECO:0000256" key="1">
    <source>
        <dbReference type="ARBA" id="ARBA00001974"/>
    </source>
</evidence>
<dbReference type="GO" id="GO:0003995">
    <property type="term" value="F:acyl-CoA dehydrogenase activity"/>
    <property type="evidence" value="ECO:0007669"/>
    <property type="project" value="TreeGrafter"/>
</dbReference>
<dbReference type="Gene3D" id="1.20.140.10">
    <property type="entry name" value="Butyryl-CoA Dehydrogenase, subunit A, domain 3"/>
    <property type="match status" value="1"/>
</dbReference>
<keyword evidence="4 5" id="KW-0274">FAD</keyword>
<evidence type="ECO:0000256" key="5">
    <source>
        <dbReference type="RuleBase" id="RU362125"/>
    </source>
</evidence>
<dbReference type="PANTHER" id="PTHR43884">
    <property type="entry name" value="ACYL-COA DEHYDROGENASE"/>
    <property type="match status" value="1"/>
</dbReference>
<dbReference type="Pfam" id="PF00441">
    <property type="entry name" value="Acyl-CoA_dh_1"/>
    <property type="match status" value="1"/>
</dbReference>
<comment type="cofactor">
    <cofactor evidence="1 5">
        <name>FAD</name>
        <dbReference type="ChEBI" id="CHEBI:57692"/>
    </cofactor>
</comment>
<evidence type="ECO:0000256" key="2">
    <source>
        <dbReference type="ARBA" id="ARBA00009347"/>
    </source>
</evidence>